<dbReference type="InterPro" id="IPR004165">
    <property type="entry name" value="CoA_trans_fam_I"/>
</dbReference>
<gene>
    <name evidence="3" type="ORF">I6U48_22555</name>
</gene>
<dbReference type="InterPro" id="IPR012792">
    <property type="entry name" value="3-oxoacid_CoA-transf_A"/>
</dbReference>
<dbReference type="EMBL" id="JAEEGC010000132">
    <property type="protein sequence ID" value="MBV7275682.1"/>
    <property type="molecule type" value="Genomic_DNA"/>
</dbReference>
<evidence type="ECO:0000313" key="3">
    <source>
        <dbReference type="EMBL" id="MBV7275682.1"/>
    </source>
</evidence>
<organism evidence="3 4">
    <name type="scientific">Clostridium thailandense</name>
    <dbReference type="NCBI Taxonomy" id="2794346"/>
    <lineage>
        <taxon>Bacteria</taxon>
        <taxon>Bacillati</taxon>
        <taxon>Bacillota</taxon>
        <taxon>Clostridia</taxon>
        <taxon>Eubacteriales</taxon>
        <taxon>Clostridiaceae</taxon>
        <taxon>Clostridium</taxon>
    </lineage>
</organism>
<dbReference type="AlphaFoldDB" id="A0A949TUQ0"/>
<dbReference type="PANTHER" id="PTHR13707">
    <property type="entry name" value="KETOACID-COENZYME A TRANSFERASE"/>
    <property type="match status" value="1"/>
</dbReference>
<protein>
    <submittedName>
        <fullName evidence="3">CoA transferase subunit A</fullName>
    </submittedName>
</protein>
<keyword evidence="2 3" id="KW-0808">Transferase</keyword>
<evidence type="ECO:0000256" key="1">
    <source>
        <dbReference type="ARBA" id="ARBA00005612"/>
    </source>
</evidence>
<accession>A0A949TUQ0</accession>
<proteinExistence type="inferred from homology"/>
<sequence length="249" mass="27160">MKSKIMSIDEALSIVKDGTKLMMGGFLDVGSPLKCIEKLIELGVKDLTLIAVAPGLDGFGKAMLYKNKMVKELISSHVGTTSESTKEYLEGNLIVKEFYPMGTWMEKVRAGAVGLPGVLVPVGVGILEDPELFPLRKETKKVINVDGVDCFVEPALTAEVSIVKAWRADELGNLQYRYTGLNNNPEIAMAGKYTIAEVNEIVPVGTILPECVGTPGVFVNAVVQGHTLEEQQDIYRKMWLSKGKLSKNE</sequence>
<dbReference type="InterPro" id="IPR004163">
    <property type="entry name" value="CoA_transf_BS"/>
</dbReference>
<dbReference type="PROSITE" id="PS01273">
    <property type="entry name" value="COA_TRANSF_1"/>
    <property type="match status" value="1"/>
</dbReference>
<evidence type="ECO:0000256" key="2">
    <source>
        <dbReference type="ARBA" id="ARBA00022679"/>
    </source>
</evidence>
<evidence type="ECO:0000313" key="4">
    <source>
        <dbReference type="Proteomes" id="UP000694308"/>
    </source>
</evidence>
<dbReference type="PANTHER" id="PTHR13707:SF60">
    <property type="entry name" value="ACETATE COA-TRANSFERASE SUBUNIT ALPHA"/>
    <property type="match status" value="1"/>
</dbReference>
<keyword evidence="4" id="KW-1185">Reference proteome</keyword>
<comment type="similarity">
    <text evidence="1">Belongs to the 3-oxoacid CoA-transferase subunit A family.</text>
</comment>
<reference evidence="3" key="1">
    <citation type="submission" date="2020-12" db="EMBL/GenBank/DDBJ databases">
        <title>Clostridium thailandense sp. nov., a novel acetogenic bacterium isolated from peat land soil in Thailand.</title>
        <authorList>
            <person name="Chaikitkaew S."/>
            <person name="Birkeland N.K."/>
        </authorList>
    </citation>
    <scope>NUCLEOTIDE SEQUENCE</scope>
    <source>
        <strain evidence="3">PL3</strain>
    </source>
</reference>
<dbReference type="NCBIfam" id="TIGR02429">
    <property type="entry name" value="pcaI_scoA_fam"/>
    <property type="match status" value="1"/>
</dbReference>
<dbReference type="GO" id="GO:0008410">
    <property type="term" value="F:CoA-transferase activity"/>
    <property type="evidence" value="ECO:0007669"/>
    <property type="project" value="InterPro"/>
</dbReference>
<comment type="caution">
    <text evidence="3">The sequence shown here is derived from an EMBL/GenBank/DDBJ whole genome shotgun (WGS) entry which is preliminary data.</text>
</comment>
<name>A0A949TUQ0_9CLOT</name>
<dbReference type="Proteomes" id="UP000694308">
    <property type="component" value="Unassembled WGS sequence"/>
</dbReference>
<dbReference type="SMART" id="SM00882">
    <property type="entry name" value="CoA_trans"/>
    <property type="match status" value="1"/>
</dbReference>
<dbReference type="Pfam" id="PF01144">
    <property type="entry name" value="CoA_trans"/>
    <property type="match status" value="1"/>
</dbReference>
<dbReference type="RefSeq" id="WP_218322731.1">
    <property type="nucleotide sequence ID" value="NZ_JAEEGC010000132.1"/>
</dbReference>